<dbReference type="Proteomes" id="UP001500729">
    <property type="component" value="Unassembled WGS sequence"/>
</dbReference>
<evidence type="ECO:0000313" key="3">
    <source>
        <dbReference type="Proteomes" id="UP001500729"/>
    </source>
</evidence>
<dbReference type="SUPFAM" id="SSF48498">
    <property type="entry name" value="Tetracyclin repressor-like, C-terminal domain"/>
    <property type="match status" value="1"/>
</dbReference>
<protein>
    <recommendedName>
        <fullName evidence="4">Tetracycline repressor TetR C-terminal domain-containing protein</fullName>
    </recommendedName>
</protein>
<name>A0ABP3PCR2_SACER</name>
<gene>
    <name evidence="2" type="ORF">GCM10009533_70970</name>
</gene>
<dbReference type="Gene3D" id="1.10.357.10">
    <property type="entry name" value="Tetracycline Repressor, domain 2"/>
    <property type="match status" value="1"/>
</dbReference>
<organism evidence="2 3">
    <name type="scientific">Saccharopolyspora erythraea</name>
    <name type="common">Streptomyces erythraeus</name>
    <dbReference type="NCBI Taxonomy" id="1836"/>
    <lineage>
        <taxon>Bacteria</taxon>
        <taxon>Bacillati</taxon>
        <taxon>Actinomycetota</taxon>
        <taxon>Actinomycetes</taxon>
        <taxon>Pseudonocardiales</taxon>
        <taxon>Pseudonocardiaceae</taxon>
        <taxon>Saccharopolyspora</taxon>
    </lineage>
</organism>
<evidence type="ECO:0000256" key="1">
    <source>
        <dbReference type="SAM" id="MobiDB-lite"/>
    </source>
</evidence>
<proteinExistence type="predicted"/>
<reference evidence="3" key="1">
    <citation type="journal article" date="2019" name="Int. J. Syst. Evol. Microbiol.">
        <title>The Global Catalogue of Microorganisms (GCM) 10K type strain sequencing project: providing services to taxonomists for standard genome sequencing and annotation.</title>
        <authorList>
            <consortium name="The Broad Institute Genomics Platform"/>
            <consortium name="The Broad Institute Genome Sequencing Center for Infectious Disease"/>
            <person name="Wu L."/>
            <person name="Ma J."/>
        </authorList>
    </citation>
    <scope>NUCLEOTIDE SEQUENCE [LARGE SCALE GENOMIC DNA]</scope>
    <source>
        <strain evidence="3">JCM 10303</strain>
    </source>
</reference>
<evidence type="ECO:0008006" key="4">
    <source>
        <dbReference type="Google" id="ProtNLM"/>
    </source>
</evidence>
<comment type="caution">
    <text evidence="2">The sequence shown here is derived from an EMBL/GenBank/DDBJ whole genome shotgun (WGS) entry which is preliminary data.</text>
</comment>
<keyword evidence="3" id="KW-1185">Reference proteome</keyword>
<feature type="compositionally biased region" description="Basic and acidic residues" evidence="1">
    <location>
        <begin position="1"/>
        <end position="18"/>
    </location>
</feature>
<dbReference type="EMBL" id="BAAAGS010000115">
    <property type="protein sequence ID" value="GAA0564911.1"/>
    <property type="molecule type" value="Genomic_DNA"/>
</dbReference>
<sequence length="80" mass="8718">MKAQIRREGGDEQERLEESSAWANGIAAQYPRLRARIAELGAGDQEELKAESFEFGVQTILNGLEARLAATANASAVQTR</sequence>
<dbReference type="InterPro" id="IPR036271">
    <property type="entry name" value="Tet_transcr_reg_TetR-rel_C_sf"/>
</dbReference>
<feature type="region of interest" description="Disordered" evidence="1">
    <location>
        <begin position="1"/>
        <end position="21"/>
    </location>
</feature>
<accession>A0ABP3PCR2</accession>
<evidence type="ECO:0000313" key="2">
    <source>
        <dbReference type="EMBL" id="GAA0564911.1"/>
    </source>
</evidence>